<feature type="transmembrane region" description="Helical" evidence="2">
    <location>
        <begin position="797"/>
        <end position="816"/>
    </location>
</feature>
<proteinExistence type="predicted"/>
<dbReference type="RefSeq" id="WP_191193270.1">
    <property type="nucleotide sequence ID" value="NZ_JACXYZ010000001.1"/>
</dbReference>
<keyword evidence="1" id="KW-0378">Hydrolase</keyword>
<feature type="transmembrane region" description="Helical" evidence="2">
    <location>
        <begin position="823"/>
        <end position="844"/>
    </location>
</feature>
<keyword evidence="2" id="KW-1133">Transmembrane helix</keyword>
<protein>
    <recommendedName>
        <fullName evidence="5">Glycosyl hydrolase family 67 C-terminal domain-containing protein</fullName>
    </recommendedName>
</protein>
<dbReference type="EMBL" id="JACXYZ010000001">
    <property type="protein sequence ID" value="MBD3923396.1"/>
    <property type="molecule type" value="Genomic_DNA"/>
</dbReference>
<evidence type="ECO:0000313" key="4">
    <source>
        <dbReference type="Proteomes" id="UP000618818"/>
    </source>
</evidence>
<evidence type="ECO:0000256" key="2">
    <source>
        <dbReference type="SAM" id="Phobius"/>
    </source>
</evidence>
<organism evidence="3 4">
    <name type="scientific">Nocardioides cavernae</name>
    <dbReference type="NCBI Taxonomy" id="1921566"/>
    <lineage>
        <taxon>Bacteria</taxon>
        <taxon>Bacillati</taxon>
        <taxon>Actinomycetota</taxon>
        <taxon>Actinomycetes</taxon>
        <taxon>Propionibacteriales</taxon>
        <taxon>Nocardioidaceae</taxon>
        <taxon>Nocardioides</taxon>
    </lineage>
</organism>
<keyword evidence="4" id="KW-1185">Reference proteome</keyword>
<comment type="caution">
    <text evidence="3">The sequence shown here is derived from an EMBL/GenBank/DDBJ whole genome shotgun (WGS) entry which is preliminary data.</text>
</comment>
<evidence type="ECO:0008006" key="5">
    <source>
        <dbReference type="Google" id="ProtNLM"/>
    </source>
</evidence>
<gene>
    <name evidence="3" type="ORF">IEZ26_02085</name>
</gene>
<reference evidence="3 4" key="1">
    <citation type="submission" date="2020-09" db="EMBL/GenBank/DDBJ databases">
        <title>novel species in genus Nocardioides.</title>
        <authorList>
            <person name="Zhang G."/>
        </authorList>
    </citation>
    <scope>NUCLEOTIDE SEQUENCE [LARGE SCALE GENOMIC DNA]</scope>
    <source>
        <strain evidence="3 4">KCTC 39551</strain>
    </source>
</reference>
<keyword evidence="2" id="KW-0472">Membrane</keyword>
<feature type="transmembrane region" description="Helical" evidence="2">
    <location>
        <begin position="864"/>
        <end position="885"/>
    </location>
</feature>
<evidence type="ECO:0000256" key="1">
    <source>
        <dbReference type="ARBA" id="ARBA00022801"/>
    </source>
</evidence>
<feature type="transmembrane region" description="Helical" evidence="2">
    <location>
        <begin position="953"/>
        <end position="970"/>
    </location>
</feature>
<feature type="transmembrane region" description="Helical" evidence="2">
    <location>
        <begin position="892"/>
        <end position="916"/>
    </location>
</feature>
<dbReference type="Proteomes" id="UP000618818">
    <property type="component" value="Unassembled WGS sequence"/>
</dbReference>
<keyword evidence="2" id="KW-0812">Transmembrane</keyword>
<dbReference type="InterPro" id="IPR017853">
    <property type="entry name" value="GH"/>
</dbReference>
<accession>A0ABR8N5E9</accession>
<evidence type="ECO:0000313" key="3">
    <source>
        <dbReference type="EMBL" id="MBD3923396.1"/>
    </source>
</evidence>
<dbReference type="InterPro" id="IPR029018">
    <property type="entry name" value="Hex-like_dom2"/>
</dbReference>
<dbReference type="SUPFAM" id="SSF55545">
    <property type="entry name" value="beta-N-acetylhexosaminidase-like domain"/>
    <property type="match status" value="1"/>
</dbReference>
<sequence>MTTRRGLQVVVTLLVLALLGGLVATGISSALGIRVEPKEVPVEELAAAPPRETVPPPRVRVTAPDGVRLDAARAELRDATADGEGTATLRVRFGDGDPDDDSYRLAGTADRLRISAASETGAVRGVYDLAQAAWAHRPLTERLGETVTSRLPFRMVDLGAAGVDPDPEQWRGGTDYSHYSRAFEDVLLPKEPWIDEAALADAREDLRDFAEHVLAQGYNAVTVPGFLEYVTFAEVPEVYADDPEYVARAEAVRDAFGPLWAELDELGLDVYLRTDMLVLSTPLERHLTERFDLDPTDPGLWDVYEAALDELYAELPQLSGVVLRIGEGGSIYNTPGIDYFSEITVTTAPAVRAMLDAFTGQAERAGKDVVFRTWSVGVGAVGDMHTNPESYDEVLAGVDSPRLVVSTKYSLGDFYSWLPLNETLEQGTQRRIVELQSRREFESFGTVPNDLGVLHQLALRRFLAANPHVEGVWAWTQDGGPWRAGPRSLLLTTGFWQLYDLNTEVAGRLARDPDADPAELTADWVRRWLSTDPDTVAQVTEALALSREAVTHGQYVPQFAEVRAYALGLEPPPQMLLFEWDILTGDSAVLDVLYAVTRDSSPANGAVDGVTEAIDDGQHAIDVAMTMRDLVAGTDATTYRDPALREQLLASLDYQVDLHALLGAYREMVLRHAQWLDTGEGRHVWESARQRFDAAAAQHEETYGDDLALPAYNLTAARIGEERAARDLPMAWLARGGLLALLLGLGLTRTGRTLVRTAVTPWRDPGPVSRWLVVALPVVAVAWSRLVLTWFLAPSHLIAVGLGWGVLAAVVAVATWRTRSWHVATAVGGAVVLRSLLLLAVLAWRGPGGYWFVFWTEPRVRTAYVVVAVVLAGWVLAALVWSLAARSVGRRAVATAAGTVGAVMLALGALLAAVGLEDALTVWNDQLALLPWGMARILGITTFLGIPAGLPTWLAAAGAGVGFVALALGLPRRRDA</sequence>
<dbReference type="SUPFAM" id="SSF51445">
    <property type="entry name" value="(Trans)glycosidases"/>
    <property type="match status" value="1"/>
</dbReference>
<name>A0ABR8N5E9_9ACTN</name>
<feature type="transmembrane region" description="Helical" evidence="2">
    <location>
        <begin position="771"/>
        <end position="791"/>
    </location>
</feature>
<feature type="transmembrane region" description="Helical" evidence="2">
    <location>
        <begin position="732"/>
        <end position="750"/>
    </location>
</feature>